<gene>
    <name evidence="2" type="ORF">UCRNP2_10133</name>
</gene>
<organism evidence="2 3">
    <name type="scientific">Botryosphaeria parva (strain UCR-NP2)</name>
    <name type="common">Grapevine canker fungus</name>
    <name type="synonym">Neofusicoccum parvum</name>
    <dbReference type="NCBI Taxonomy" id="1287680"/>
    <lineage>
        <taxon>Eukaryota</taxon>
        <taxon>Fungi</taxon>
        <taxon>Dikarya</taxon>
        <taxon>Ascomycota</taxon>
        <taxon>Pezizomycotina</taxon>
        <taxon>Dothideomycetes</taxon>
        <taxon>Dothideomycetes incertae sedis</taxon>
        <taxon>Botryosphaeriales</taxon>
        <taxon>Botryosphaeriaceae</taxon>
        <taxon>Neofusicoccum</taxon>
    </lineage>
</organism>
<dbReference type="OrthoDB" id="3946741at2759"/>
<dbReference type="EMBL" id="KB916891">
    <property type="protein sequence ID" value="EOD43161.1"/>
    <property type="molecule type" value="Genomic_DNA"/>
</dbReference>
<dbReference type="KEGG" id="npa:UCRNP2_10133"/>
<protein>
    <submittedName>
        <fullName evidence="2">Uncharacterized protein</fullName>
    </submittedName>
</protein>
<dbReference type="HOGENOM" id="CLU_1229781_0_0_1"/>
<sequence>MTSFESASPDDLDDQTPPEDSATAAKQLGGNNAVDRHPHAISTSPGLAAAANGGDPSDRSPISDIKYPKVPRASNQAVPRTSPNTSARAATPSPRIAQQGGQPSPPPPGTSSPAQATLLARRRGDAGGLLIDSGASTPAGGASKQATPSSSSKGAPRTPEGQKAQDTEQARKSSAALPVEERWRQGGGEGDVAIKTPLWVPRLTPTRRGDDLYLAVAYASREGIN</sequence>
<feature type="compositionally biased region" description="Acidic residues" evidence="1">
    <location>
        <begin position="8"/>
        <end position="17"/>
    </location>
</feature>
<reference evidence="3" key="1">
    <citation type="journal article" date="2013" name="Genome Announc.">
        <title>Draft genome sequence of Neofusicoccum parvum isolate UCR-NP2, a fungal vascular pathogen associated with grapevine cankers.</title>
        <authorList>
            <person name="Blanco-Ulate B."/>
            <person name="Rolshausen P."/>
            <person name="Cantu D."/>
        </authorList>
    </citation>
    <scope>NUCLEOTIDE SEQUENCE [LARGE SCALE GENOMIC DNA]</scope>
    <source>
        <strain evidence="3">UCR-NP2</strain>
    </source>
</reference>
<dbReference type="Proteomes" id="UP000013521">
    <property type="component" value="Unassembled WGS sequence"/>
</dbReference>
<feature type="compositionally biased region" description="Polar residues" evidence="1">
    <location>
        <begin position="144"/>
        <end position="153"/>
    </location>
</feature>
<evidence type="ECO:0000313" key="2">
    <source>
        <dbReference type="EMBL" id="EOD43161.1"/>
    </source>
</evidence>
<evidence type="ECO:0000256" key="1">
    <source>
        <dbReference type="SAM" id="MobiDB-lite"/>
    </source>
</evidence>
<feature type="compositionally biased region" description="Polar residues" evidence="1">
    <location>
        <begin position="73"/>
        <end position="88"/>
    </location>
</feature>
<accession>R1G4T7</accession>
<feature type="region of interest" description="Disordered" evidence="1">
    <location>
        <begin position="1"/>
        <end position="196"/>
    </location>
</feature>
<dbReference type="AlphaFoldDB" id="R1G4T7"/>
<name>R1G4T7_BOTPV</name>
<dbReference type="eggNOG" id="ENOG502S2Z9">
    <property type="taxonomic scope" value="Eukaryota"/>
</dbReference>
<evidence type="ECO:0000313" key="3">
    <source>
        <dbReference type="Proteomes" id="UP000013521"/>
    </source>
</evidence>
<proteinExistence type="predicted"/>